<evidence type="ECO:0000313" key="1">
    <source>
        <dbReference type="EMBL" id="ACS51193.1"/>
    </source>
</evidence>
<dbReference type="SUPFAM" id="SSF47413">
    <property type="entry name" value="lambda repressor-like DNA-binding domains"/>
    <property type="match status" value="1"/>
</dbReference>
<dbReference type="KEGG" id="bgr:Bgr_09150"/>
<keyword evidence="2" id="KW-1185">Reference proteome</keyword>
<protein>
    <submittedName>
        <fullName evidence="1">Transcriptional regulator</fullName>
    </submittedName>
</protein>
<accession>C6ADD7</accession>
<dbReference type="InterPro" id="IPR010982">
    <property type="entry name" value="Lambda_DNA-bd_dom_sf"/>
</dbReference>
<gene>
    <name evidence="1" type="ordered locus">Bgr_09150</name>
</gene>
<dbReference type="Proteomes" id="UP000001489">
    <property type="component" value="Chromosome"/>
</dbReference>
<dbReference type="CDD" id="cd00093">
    <property type="entry name" value="HTH_XRE"/>
    <property type="match status" value="1"/>
</dbReference>
<dbReference type="GO" id="GO:0003677">
    <property type="term" value="F:DNA binding"/>
    <property type="evidence" value="ECO:0007669"/>
    <property type="project" value="InterPro"/>
</dbReference>
<dbReference type="Gene3D" id="1.10.260.40">
    <property type="entry name" value="lambda repressor-like DNA-binding domains"/>
    <property type="match status" value="1"/>
</dbReference>
<dbReference type="InterPro" id="IPR001387">
    <property type="entry name" value="Cro/C1-type_HTH"/>
</dbReference>
<sequence length="126" mass="14617">MLTPFGKTLRKIRIDRTERLLDMANKLGVSIAFLSSVEIGKKPIPADMEEKIIEKYALDEETASILRREANICRKNFTMNSSDPLNHEISNTFVRMFKSLSQQDLTKCKELMEKVEKKRCLQNRIP</sequence>
<organism evidence="1 2">
    <name type="scientific">Bartonella grahamii (strain as4aup)</name>
    <dbReference type="NCBI Taxonomy" id="634504"/>
    <lineage>
        <taxon>Bacteria</taxon>
        <taxon>Pseudomonadati</taxon>
        <taxon>Pseudomonadota</taxon>
        <taxon>Alphaproteobacteria</taxon>
        <taxon>Hyphomicrobiales</taxon>
        <taxon>Bartonellaceae</taxon>
        <taxon>Bartonella</taxon>
    </lineage>
</organism>
<dbReference type="OrthoDB" id="8527218at2"/>
<dbReference type="eggNOG" id="COG1426">
    <property type="taxonomic scope" value="Bacteria"/>
</dbReference>
<dbReference type="HOGENOM" id="CLU_144164_1_0_5"/>
<proteinExistence type="predicted"/>
<dbReference type="EMBL" id="CP001562">
    <property type="protein sequence ID" value="ACS51193.1"/>
    <property type="molecule type" value="Genomic_DNA"/>
</dbReference>
<dbReference type="STRING" id="634504.Bgr_09150"/>
<reference evidence="1 2" key="1">
    <citation type="journal article" date="2009" name="PLoS Genet.">
        <title>Run-off replication of host-adaptability genes is associated with gene transfer agents in the genome of mouse-infecting Bartonella grahamii.</title>
        <authorList>
            <person name="Berglund E.C."/>
            <person name="Frank A.C."/>
            <person name="Calteau A."/>
            <person name="Vinnere Pettersson O."/>
            <person name="Granberg F."/>
            <person name="Eriksson A.-S."/>
            <person name="Naeslund K."/>
            <person name="Holmberg M."/>
            <person name="Lindroos H."/>
            <person name="Andersson S.G."/>
        </authorList>
    </citation>
    <scope>NUCLEOTIDE SEQUENCE [LARGE SCALE GENOMIC DNA]</scope>
    <source>
        <strain evidence="2">as4aup</strain>
    </source>
</reference>
<dbReference type="AlphaFoldDB" id="C6ADD7"/>
<evidence type="ECO:0000313" key="2">
    <source>
        <dbReference type="Proteomes" id="UP000001489"/>
    </source>
</evidence>
<name>C6ADD7_BARGA</name>
<dbReference type="RefSeq" id="WP_015856258.1">
    <property type="nucleotide sequence ID" value="NC_012846.1"/>
</dbReference>